<dbReference type="Pfam" id="PF00440">
    <property type="entry name" value="TetR_N"/>
    <property type="match status" value="1"/>
</dbReference>
<dbReference type="AlphaFoldDB" id="A0A645GI39"/>
<reference evidence="5" key="1">
    <citation type="submission" date="2019-08" db="EMBL/GenBank/DDBJ databases">
        <authorList>
            <person name="Kucharzyk K."/>
            <person name="Murdoch R.W."/>
            <person name="Higgins S."/>
            <person name="Loffler F."/>
        </authorList>
    </citation>
    <scope>NUCLEOTIDE SEQUENCE</scope>
</reference>
<dbReference type="SUPFAM" id="SSF46689">
    <property type="entry name" value="Homeodomain-like"/>
    <property type="match status" value="1"/>
</dbReference>
<evidence type="ECO:0000256" key="2">
    <source>
        <dbReference type="ARBA" id="ARBA00023125"/>
    </source>
</evidence>
<dbReference type="PROSITE" id="PS50977">
    <property type="entry name" value="HTH_TETR_2"/>
    <property type="match status" value="1"/>
</dbReference>
<accession>A0A645GI39</accession>
<gene>
    <name evidence="5" type="ORF">SDC9_172858</name>
</gene>
<evidence type="ECO:0000313" key="5">
    <source>
        <dbReference type="EMBL" id="MPN25449.1"/>
    </source>
</evidence>
<dbReference type="GO" id="GO:0003700">
    <property type="term" value="F:DNA-binding transcription factor activity"/>
    <property type="evidence" value="ECO:0007669"/>
    <property type="project" value="TreeGrafter"/>
</dbReference>
<dbReference type="InterPro" id="IPR009057">
    <property type="entry name" value="Homeodomain-like_sf"/>
</dbReference>
<dbReference type="PRINTS" id="PR00455">
    <property type="entry name" value="HTHTETR"/>
</dbReference>
<comment type="caution">
    <text evidence="5">The sequence shown here is derived from an EMBL/GenBank/DDBJ whole genome shotgun (WGS) entry which is preliminary data.</text>
</comment>
<dbReference type="GO" id="GO:0000976">
    <property type="term" value="F:transcription cis-regulatory region binding"/>
    <property type="evidence" value="ECO:0007669"/>
    <property type="project" value="TreeGrafter"/>
</dbReference>
<dbReference type="InterPro" id="IPR001647">
    <property type="entry name" value="HTH_TetR"/>
</dbReference>
<proteinExistence type="predicted"/>
<dbReference type="Gene3D" id="1.10.357.10">
    <property type="entry name" value="Tetracycline Repressor, domain 2"/>
    <property type="match status" value="1"/>
</dbReference>
<keyword evidence="2" id="KW-0238">DNA-binding</keyword>
<keyword evidence="1" id="KW-0805">Transcription regulation</keyword>
<evidence type="ECO:0000256" key="3">
    <source>
        <dbReference type="ARBA" id="ARBA00023163"/>
    </source>
</evidence>
<protein>
    <recommendedName>
        <fullName evidence="4">HTH tetR-type domain-containing protein</fullName>
    </recommendedName>
</protein>
<evidence type="ECO:0000259" key="4">
    <source>
        <dbReference type="PROSITE" id="PS50977"/>
    </source>
</evidence>
<dbReference type="PANTHER" id="PTHR30055:SF234">
    <property type="entry name" value="HTH-TYPE TRANSCRIPTIONAL REGULATOR BETI"/>
    <property type="match status" value="1"/>
</dbReference>
<dbReference type="InterPro" id="IPR050109">
    <property type="entry name" value="HTH-type_TetR-like_transc_reg"/>
</dbReference>
<evidence type="ECO:0000256" key="1">
    <source>
        <dbReference type="ARBA" id="ARBA00023015"/>
    </source>
</evidence>
<dbReference type="PANTHER" id="PTHR30055">
    <property type="entry name" value="HTH-TYPE TRANSCRIPTIONAL REGULATOR RUTR"/>
    <property type="match status" value="1"/>
</dbReference>
<sequence>MPRKKEALSQFHQQRILASARGLFAKRGEAGVSMDDIAADADYSKSTIYVYFANKEDILGHLVLEDMRSIRDGIERCLVENKGLERRYFAICELLTDLSKKDPAFLGRVLSNISVDEADFQRLPVLKAIYDTGEQTNGLIERLFTEAVQQGEAKETLLPVQAGLVFWSSICSLIAFSANKEGYLQKNFAMTQDAFLHYGFELLLDAVRKGEAR</sequence>
<name>A0A645GI39_9ZZZZ</name>
<keyword evidence="3" id="KW-0804">Transcription</keyword>
<feature type="domain" description="HTH tetR-type" evidence="4">
    <location>
        <begin position="10"/>
        <end position="70"/>
    </location>
</feature>
<organism evidence="5">
    <name type="scientific">bioreactor metagenome</name>
    <dbReference type="NCBI Taxonomy" id="1076179"/>
    <lineage>
        <taxon>unclassified sequences</taxon>
        <taxon>metagenomes</taxon>
        <taxon>ecological metagenomes</taxon>
    </lineage>
</organism>
<dbReference type="EMBL" id="VSSQ01074628">
    <property type="protein sequence ID" value="MPN25449.1"/>
    <property type="molecule type" value="Genomic_DNA"/>
</dbReference>